<reference evidence="3" key="1">
    <citation type="journal article" date="2011" name="Nat. Biotechnol.">
        <title>The genomic sequence of the Chinese hamster ovary (CHO)-K1 cell line.</title>
        <authorList>
            <person name="Xu X."/>
            <person name="Nagarajan H."/>
            <person name="Lewis N.E."/>
            <person name="Pan S."/>
            <person name="Cai Z."/>
            <person name="Liu X."/>
            <person name="Chen W."/>
            <person name="Xie M."/>
            <person name="Wang W."/>
            <person name="Hammond S."/>
            <person name="Andersen M.R."/>
            <person name="Neff N."/>
            <person name="Passarelli B."/>
            <person name="Koh W."/>
            <person name="Fan H.C."/>
            <person name="Wang J."/>
            <person name="Gui Y."/>
            <person name="Lee K.H."/>
            <person name="Betenbaugh M.J."/>
            <person name="Quake S.R."/>
            <person name="Famili I."/>
            <person name="Palsson B.O."/>
            <person name="Wang J."/>
        </authorList>
    </citation>
    <scope>NUCLEOTIDE SEQUENCE [LARGE SCALE GENOMIC DNA]</scope>
    <source>
        <strain evidence="3">CHO K1 cell line</strain>
    </source>
</reference>
<dbReference type="PROSITE" id="PS50024">
    <property type="entry name" value="SEA"/>
    <property type="match status" value="7"/>
</dbReference>
<dbReference type="GlyGen" id="G3I7P5">
    <property type="glycosylation" value="1 site"/>
</dbReference>
<dbReference type="STRING" id="10029.G3I7P5"/>
<dbReference type="InParanoid" id="G3I7P5"/>
<feature type="domain" description="SEA" evidence="1">
    <location>
        <begin position="226"/>
        <end position="346"/>
    </location>
</feature>
<dbReference type="InterPro" id="IPR028850">
    <property type="entry name" value="MUC16"/>
</dbReference>
<dbReference type="Proteomes" id="UP000001075">
    <property type="component" value="Unassembled WGS sequence"/>
</dbReference>
<dbReference type="Gene3D" id="3.30.70.960">
    <property type="entry name" value="SEA domain"/>
    <property type="match status" value="9"/>
</dbReference>
<evidence type="ECO:0000313" key="2">
    <source>
        <dbReference type="EMBL" id="EGW02817.1"/>
    </source>
</evidence>
<dbReference type="AlphaFoldDB" id="G3I7P5"/>
<dbReference type="SUPFAM" id="SSF82671">
    <property type="entry name" value="SEA domain"/>
    <property type="match status" value="9"/>
</dbReference>
<organism evidence="2 3">
    <name type="scientific">Cricetulus griseus</name>
    <name type="common">Chinese hamster</name>
    <name type="synonym">Cricetulus barabensis griseus</name>
    <dbReference type="NCBI Taxonomy" id="10029"/>
    <lineage>
        <taxon>Eukaryota</taxon>
        <taxon>Metazoa</taxon>
        <taxon>Chordata</taxon>
        <taxon>Craniata</taxon>
        <taxon>Vertebrata</taxon>
        <taxon>Euteleostomi</taxon>
        <taxon>Mammalia</taxon>
        <taxon>Eutheria</taxon>
        <taxon>Euarchontoglires</taxon>
        <taxon>Glires</taxon>
        <taxon>Rodentia</taxon>
        <taxon>Myomorpha</taxon>
        <taxon>Muroidea</taxon>
        <taxon>Cricetidae</taxon>
        <taxon>Cricetinae</taxon>
        <taxon>Cricetulus</taxon>
    </lineage>
</organism>
<feature type="domain" description="SEA" evidence="1">
    <location>
        <begin position="603"/>
        <end position="724"/>
    </location>
</feature>
<feature type="domain" description="SEA" evidence="1">
    <location>
        <begin position="872"/>
        <end position="991"/>
    </location>
</feature>
<accession>G3I7P5</accession>
<feature type="domain" description="SEA" evidence="1">
    <location>
        <begin position="347"/>
        <end position="468"/>
    </location>
</feature>
<sequence>MGSQGSEIFNRTERILNLLLKPMFKNTSIGHLYSGCRLILLRSKEDGTATRVDAICTYHPDPKGHRLDREQLYWEMNRLTHGVTRLGPYTLDRNSLYVDAMTHSLVPFTLNFTITNVQFTPVMKHPGSLKFNKTEAVLQRLLAAVFKNTTIGPMYSGCQLTLLMPEKDGSATGVNMICTHRSEPTGMGLDPKQLYWELSRETHGITQLDFLTLDRNSLYVNVPVSPLVPFTINFTITNLEYEEGMHHPGSWKFNATERILQRLLWPLFNKTSISLLYSGCKLISLRSEKNGAATGVDAICTHHPDPTASELDNEQVYWELSKLTNDITQLGPYALDKNSLYINAGPVLVHFTINFTITNLPFEEDMSHPGSTKFNITERTLQSLLRPLFQKSSVGPLYSGCILTSLRSENDGTGTRVDAVCTHRPDPTGLELDRKMVYSELSRLTYDVSRLGPYTLDKNSLYIAGYTHQILGTTTKMAGPTPLTFTINFTVTNLEYVKEMGHPGSRKFNATERTLQRLLRALFSKTSLGPLYSGCRLTLLRPEKHGAATGVDATCTYHLDPTGHRLEDEQIYRELSSLTQGVTQLGPYFLDQNSLYVNATEPPLVSFTLNFTITSLHYNEDMQTPGSRKFNATEWVLQHLLETLFNKTSTGPLYSGCRLLLLRSDSHRTATGVDIICTFHFDPRNPGLDQDQLFWKLSHETHGITRLGPYTLDQNSLYINVPTSYSFTLFRPERNQNSSSVNVICSYQHDSAHPGLHTQELYSKLSHLTHGVTQLGNYTLDKDSLYVNGEHGLCFLMGPKKNGTGTGVEAICTYLPNPAYPELDTQGLYSDLSKLTHGITHLGNYTLDKESLHVNYMKPPILQPTEIPTSSSSQHFNLNFTITNLPYSHDIAQPGTTKHQQNKRSIEYALNQIFRNSSIKSYFSECQVLAFRYVSNSNHTGVDSLCNFSPLARRVDRVAIYEEFLRMTQNGTRLLNFTLDRQSVLVDGYSSSRDDDVMKNYDMEFEFYNLDTVARI</sequence>
<feature type="domain" description="SEA" evidence="1">
    <location>
        <begin position="104"/>
        <end position="225"/>
    </location>
</feature>
<evidence type="ECO:0000259" key="1">
    <source>
        <dbReference type="PROSITE" id="PS50024"/>
    </source>
</evidence>
<proteinExistence type="predicted"/>
<name>G3I7P5_CRIGR</name>
<dbReference type="InterPro" id="IPR036364">
    <property type="entry name" value="SEA_dom_sf"/>
</dbReference>
<dbReference type="FunFam" id="3.30.70.960:FF:000003">
    <property type="entry name" value="MUC16 isoform 1"/>
    <property type="match status" value="6"/>
</dbReference>
<protein>
    <submittedName>
        <fullName evidence="2">Mucin-16</fullName>
    </submittedName>
</protein>
<dbReference type="InterPro" id="IPR000082">
    <property type="entry name" value="SEA_dom"/>
</dbReference>
<evidence type="ECO:0000313" key="3">
    <source>
        <dbReference type="Proteomes" id="UP000001075"/>
    </source>
</evidence>
<dbReference type="PANTHER" id="PTHR14672">
    <property type="entry name" value="MUCIN-16"/>
    <property type="match status" value="1"/>
</dbReference>
<dbReference type="EMBL" id="JH001447">
    <property type="protein sequence ID" value="EGW02817.1"/>
    <property type="molecule type" value="Genomic_DNA"/>
</dbReference>
<dbReference type="Pfam" id="PF01390">
    <property type="entry name" value="SEA"/>
    <property type="match status" value="7"/>
</dbReference>
<feature type="domain" description="SEA" evidence="1">
    <location>
        <begin position="481"/>
        <end position="602"/>
    </location>
</feature>
<dbReference type="PANTHER" id="PTHR14672:SF1">
    <property type="entry name" value="MUCIN-16"/>
    <property type="match status" value="1"/>
</dbReference>
<gene>
    <name evidence="2" type="ORF">I79_019541</name>
</gene>
<feature type="domain" description="SEA" evidence="1">
    <location>
        <begin position="1"/>
        <end position="103"/>
    </location>
</feature>